<keyword evidence="9 16" id="KW-0547">Nucleotide-binding</keyword>
<evidence type="ECO:0000256" key="8">
    <source>
        <dbReference type="ARBA" id="ARBA00022679"/>
    </source>
</evidence>
<feature type="binding site" evidence="16">
    <location>
        <position position="105"/>
    </location>
    <ligand>
        <name>substrate</name>
    </ligand>
</feature>
<comment type="subcellular location">
    <subcellularLocation>
        <location evidence="3 16">Cytoplasm</location>
    </subcellularLocation>
</comment>
<dbReference type="CDD" id="cd24015">
    <property type="entry name" value="ASKHA_NBD_PanK-III"/>
    <property type="match status" value="1"/>
</dbReference>
<evidence type="ECO:0000256" key="12">
    <source>
        <dbReference type="ARBA" id="ARBA00022958"/>
    </source>
</evidence>
<feature type="binding site" evidence="16">
    <location>
        <begin position="109"/>
        <end position="112"/>
    </location>
    <ligand>
        <name>substrate</name>
    </ligand>
</feature>
<dbReference type="Gene3D" id="3.30.420.40">
    <property type="match status" value="2"/>
</dbReference>
<dbReference type="GO" id="GO:0004594">
    <property type="term" value="F:pantothenate kinase activity"/>
    <property type="evidence" value="ECO:0007669"/>
    <property type="project" value="UniProtKB-UniRule"/>
</dbReference>
<organism evidence="17 18">
    <name type="scientific">Mastigocoleus testarum BC008</name>
    <dbReference type="NCBI Taxonomy" id="371196"/>
    <lineage>
        <taxon>Bacteria</taxon>
        <taxon>Bacillati</taxon>
        <taxon>Cyanobacteriota</taxon>
        <taxon>Cyanophyceae</taxon>
        <taxon>Nostocales</taxon>
        <taxon>Hapalosiphonaceae</taxon>
        <taxon>Mastigocoleus</taxon>
    </lineage>
</organism>
<evidence type="ECO:0000256" key="3">
    <source>
        <dbReference type="ARBA" id="ARBA00004496"/>
    </source>
</evidence>
<evidence type="ECO:0000256" key="7">
    <source>
        <dbReference type="ARBA" id="ARBA00022490"/>
    </source>
</evidence>
<dbReference type="GO" id="GO:0015937">
    <property type="term" value="P:coenzyme A biosynthetic process"/>
    <property type="evidence" value="ECO:0007669"/>
    <property type="project" value="UniProtKB-UniRule"/>
</dbReference>
<comment type="cofactor">
    <cofactor evidence="2">
        <name>K(+)</name>
        <dbReference type="ChEBI" id="CHEBI:29103"/>
    </cofactor>
</comment>
<comment type="caution">
    <text evidence="17">The sequence shown here is derived from an EMBL/GenBank/DDBJ whole genome shotgun (WGS) entry which is preliminary data.</text>
</comment>
<comment type="cofactor">
    <cofactor evidence="16">
        <name>NH4(+)</name>
        <dbReference type="ChEBI" id="CHEBI:28938"/>
    </cofactor>
    <cofactor evidence="16">
        <name>K(+)</name>
        <dbReference type="ChEBI" id="CHEBI:29103"/>
    </cofactor>
    <text evidence="16">A monovalent cation. Ammonium or potassium.</text>
</comment>
<dbReference type="UniPathway" id="UPA00241">
    <property type="reaction ID" value="UER00352"/>
</dbReference>
<dbReference type="GO" id="GO:0005524">
    <property type="term" value="F:ATP binding"/>
    <property type="evidence" value="ECO:0007669"/>
    <property type="project" value="UniProtKB-UniRule"/>
</dbReference>
<name>A0A0V8A033_9CYAN</name>
<evidence type="ECO:0000313" key="17">
    <source>
        <dbReference type="EMBL" id="KST70148.1"/>
    </source>
</evidence>
<keyword evidence="8 16" id="KW-0808">Transferase</keyword>
<dbReference type="Proteomes" id="UP000053372">
    <property type="component" value="Unassembled WGS sequence"/>
</dbReference>
<proteinExistence type="inferred from homology"/>
<evidence type="ECO:0000256" key="4">
    <source>
        <dbReference type="ARBA" id="ARBA00005225"/>
    </source>
</evidence>
<evidence type="ECO:0000256" key="11">
    <source>
        <dbReference type="ARBA" id="ARBA00022840"/>
    </source>
</evidence>
<keyword evidence="12 16" id="KW-0630">Potassium</keyword>
<evidence type="ECO:0000256" key="6">
    <source>
        <dbReference type="ARBA" id="ARBA00012102"/>
    </source>
</evidence>
<feature type="binding site" evidence="16">
    <location>
        <begin position="8"/>
        <end position="15"/>
    </location>
    <ligand>
        <name>ATP</name>
        <dbReference type="ChEBI" id="CHEBI:30616"/>
    </ligand>
</feature>
<dbReference type="InterPro" id="IPR004619">
    <property type="entry name" value="Type_III_PanK"/>
</dbReference>
<keyword evidence="13 16" id="KW-0173">Coenzyme A biosynthesis</keyword>
<feature type="active site" description="Proton acceptor" evidence="16">
    <location>
        <position position="111"/>
    </location>
</feature>
<comment type="pathway">
    <text evidence="4 16">Cofactor biosynthesis; coenzyme A biosynthesis; CoA from (R)-pantothenate: step 1/5.</text>
</comment>
<evidence type="ECO:0000256" key="9">
    <source>
        <dbReference type="ARBA" id="ARBA00022741"/>
    </source>
</evidence>
<dbReference type="NCBIfam" id="NF009871">
    <property type="entry name" value="PRK13331.1"/>
    <property type="match status" value="1"/>
</dbReference>
<evidence type="ECO:0000256" key="13">
    <source>
        <dbReference type="ARBA" id="ARBA00022993"/>
    </source>
</evidence>
<accession>A0A0V8A033</accession>
<evidence type="ECO:0000256" key="1">
    <source>
        <dbReference type="ARBA" id="ARBA00001206"/>
    </source>
</evidence>
<keyword evidence="7 16" id="KW-0963">Cytoplasm</keyword>
<keyword evidence="11 16" id="KW-0067">ATP-binding</keyword>
<dbReference type="NCBIfam" id="TIGR00671">
    <property type="entry name" value="baf"/>
    <property type="match status" value="1"/>
</dbReference>
<reference evidence="17 18" key="1">
    <citation type="journal article" date="2015" name="Genome Announc.">
        <title>Draft Genome of the Euendolithic (true boring) Cyanobacterium Mastigocoleus testarum strain BC008.</title>
        <authorList>
            <person name="Guida B.S."/>
            <person name="Garcia-Pichel F."/>
        </authorList>
    </citation>
    <scope>NUCLEOTIDE SEQUENCE [LARGE SCALE GENOMIC DNA]</scope>
    <source>
        <strain evidence="17 18">BC008</strain>
    </source>
</reference>
<dbReference type="GO" id="GO:0046872">
    <property type="term" value="F:metal ion binding"/>
    <property type="evidence" value="ECO:0007669"/>
    <property type="project" value="UniProtKB-KW"/>
</dbReference>
<keyword evidence="16" id="KW-0479">Metal-binding</keyword>
<comment type="catalytic activity">
    <reaction evidence="1 16">
        <text>(R)-pantothenate + ATP = (R)-4'-phosphopantothenate + ADP + H(+)</text>
        <dbReference type="Rhea" id="RHEA:16373"/>
        <dbReference type="ChEBI" id="CHEBI:10986"/>
        <dbReference type="ChEBI" id="CHEBI:15378"/>
        <dbReference type="ChEBI" id="CHEBI:29032"/>
        <dbReference type="ChEBI" id="CHEBI:30616"/>
        <dbReference type="ChEBI" id="CHEBI:456216"/>
        <dbReference type="EC" id="2.7.1.33"/>
    </reaction>
</comment>
<evidence type="ECO:0000256" key="10">
    <source>
        <dbReference type="ARBA" id="ARBA00022777"/>
    </source>
</evidence>
<comment type="function">
    <text evidence="16">Catalyzes the phosphorylation of pantothenate (Pan), the first step in CoA biosynthesis.</text>
</comment>
<gene>
    <name evidence="16" type="primary">coaX</name>
    <name evidence="17" type="ORF">BC008_06750</name>
</gene>
<dbReference type="SUPFAM" id="SSF53067">
    <property type="entry name" value="Actin-like ATPase domain"/>
    <property type="match status" value="2"/>
</dbReference>
<evidence type="ECO:0000256" key="2">
    <source>
        <dbReference type="ARBA" id="ARBA00001958"/>
    </source>
</evidence>
<dbReference type="GO" id="GO:0005737">
    <property type="term" value="C:cytoplasm"/>
    <property type="evidence" value="ECO:0007669"/>
    <property type="project" value="UniProtKB-SubCell"/>
</dbReference>
<dbReference type="EMBL" id="LMTZ01000003">
    <property type="protein sequence ID" value="KST70148.1"/>
    <property type="molecule type" value="Genomic_DNA"/>
</dbReference>
<evidence type="ECO:0000256" key="14">
    <source>
        <dbReference type="ARBA" id="ARBA00038036"/>
    </source>
</evidence>
<evidence type="ECO:0000256" key="5">
    <source>
        <dbReference type="ARBA" id="ARBA00011738"/>
    </source>
</evidence>
<dbReference type="HAMAP" id="MF_01274">
    <property type="entry name" value="Pantothen_kinase_3"/>
    <property type="match status" value="1"/>
</dbReference>
<comment type="subunit">
    <text evidence="5 16">Homodimer.</text>
</comment>
<evidence type="ECO:0000313" key="18">
    <source>
        <dbReference type="Proteomes" id="UP000053372"/>
    </source>
</evidence>
<dbReference type="AlphaFoldDB" id="A0A0V8A033"/>
<keyword evidence="18" id="KW-1185">Reference proteome</keyword>
<evidence type="ECO:0000256" key="15">
    <source>
        <dbReference type="ARBA" id="ARBA00040883"/>
    </source>
</evidence>
<keyword evidence="10 16" id="KW-0418">Kinase</keyword>
<dbReference type="Pfam" id="PF03309">
    <property type="entry name" value="Pan_kinase"/>
    <property type="match status" value="1"/>
</dbReference>
<evidence type="ECO:0000256" key="16">
    <source>
        <dbReference type="HAMAP-Rule" id="MF_01274"/>
    </source>
</evidence>
<feature type="binding site" evidence="16">
    <location>
        <position position="134"/>
    </location>
    <ligand>
        <name>ATP</name>
        <dbReference type="ChEBI" id="CHEBI:30616"/>
    </ligand>
</feature>
<feature type="binding site" evidence="16">
    <location>
        <position position="187"/>
    </location>
    <ligand>
        <name>substrate</name>
    </ligand>
</feature>
<dbReference type="InterPro" id="IPR043129">
    <property type="entry name" value="ATPase_NBD"/>
</dbReference>
<dbReference type="EC" id="2.7.1.33" evidence="6 16"/>
<feature type="binding site" evidence="16">
    <location>
        <position position="131"/>
    </location>
    <ligand>
        <name>K(+)</name>
        <dbReference type="ChEBI" id="CHEBI:29103"/>
    </ligand>
</feature>
<comment type="similarity">
    <text evidence="14 16">Belongs to the type III pantothenate kinase family.</text>
</comment>
<protein>
    <recommendedName>
        <fullName evidence="15 16">Type III pantothenate kinase</fullName>
        <ecNumber evidence="6 16">2.7.1.33</ecNumber>
    </recommendedName>
    <alternativeName>
        <fullName evidence="16">PanK-III</fullName>
    </alternativeName>
    <alternativeName>
        <fullName evidence="16">Pantothenic acid kinase</fullName>
    </alternativeName>
</protein>
<dbReference type="PANTHER" id="PTHR34265:SF1">
    <property type="entry name" value="TYPE III PANTOTHENATE KINASE"/>
    <property type="match status" value="1"/>
</dbReference>
<dbReference type="PANTHER" id="PTHR34265">
    <property type="entry name" value="TYPE III PANTOTHENATE KINASE"/>
    <property type="match status" value="1"/>
</dbReference>
<sequence length="264" mass="29721">MSNWLALVIGNSNLHWGLFKGEQLISAWDSTYVSETVVEKLARFRSPKNFPSEIHPEFESKLLPFITQTIPLLVASVVPEQTKIWQTYSNVHIITLEHIPFNRLYPSLGTDRILALWGAGENYGYPILVIDAGTALTFTSADNHYNLVGGAILPGFGLQLETLTRRTGMLPKVELPQQLPQRYALDTPTAIQSGVIYTLLAGIEDFICDWLSLFNDGKIVITGGDRNLLLKYLQSQKPEIAKLVKVEPHLIFWGVRCWKKELCL</sequence>